<dbReference type="EMBL" id="JADDUC010000011">
    <property type="protein sequence ID" value="KAG0129897.1"/>
    <property type="molecule type" value="Genomic_DNA"/>
</dbReference>
<evidence type="ECO:0000256" key="7">
    <source>
        <dbReference type="ARBA" id="ARBA00023004"/>
    </source>
</evidence>
<evidence type="ECO:0000313" key="20">
    <source>
        <dbReference type="EMBL" id="KAG0129897.1"/>
    </source>
</evidence>
<evidence type="ECO:0000256" key="3">
    <source>
        <dbReference type="ARBA" id="ARBA00022692"/>
    </source>
</evidence>
<evidence type="ECO:0000256" key="1">
    <source>
        <dbReference type="ARBA" id="ARBA00001962"/>
    </source>
</evidence>
<dbReference type="PANTHER" id="PTHR21624">
    <property type="entry name" value="STEROL DESATURASE-RELATED PROTEIN"/>
    <property type="match status" value="1"/>
</dbReference>
<evidence type="ECO:0000256" key="12">
    <source>
        <dbReference type="ARBA" id="ARBA00039026"/>
    </source>
</evidence>
<evidence type="ECO:0000256" key="5">
    <source>
        <dbReference type="ARBA" id="ARBA00022989"/>
    </source>
</evidence>
<comment type="function">
    <text evidence="10">Glyceryl-ether monooxygenase that cleaves the O-alkyl bond of ether lipids. Ether lipids are essential components of brain membranes.</text>
</comment>
<dbReference type="GO" id="GO:0005506">
    <property type="term" value="F:iron ion binding"/>
    <property type="evidence" value="ECO:0007669"/>
    <property type="project" value="InterPro"/>
</dbReference>
<dbReference type="Proteomes" id="UP000618051">
    <property type="component" value="Unassembled WGS sequence"/>
</dbReference>
<reference evidence="21" key="3">
    <citation type="submission" date="2022-01" db="EMBL/GenBank/DDBJ databases">
        <authorList>
            <person name="Rubenstein D.R."/>
        </authorList>
    </citation>
    <scope>NUCLEOTIDE SEQUENCE</scope>
    <source>
        <strain evidence="21">SS15</strain>
        <tissue evidence="21">Liver</tissue>
    </source>
</reference>
<dbReference type="EC" id="1.14.16.5" evidence="12"/>
<evidence type="ECO:0000256" key="10">
    <source>
        <dbReference type="ARBA" id="ARBA00037122"/>
    </source>
</evidence>
<evidence type="ECO:0000256" key="2">
    <source>
        <dbReference type="ARBA" id="ARBA00004477"/>
    </source>
</evidence>
<comment type="similarity">
    <text evidence="11">Belongs to the sterol desaturase family. TMEM195 subfamily.</text>
</comment>
<feature type="domain" description="Alkylglycerol monooxygenase C-terminal" evidence="19">
    <location>
        <begin position="271"/>
        <end position="333"/>
    </location>
</feature>
<dbReference type="OrthoDB" id="6354873at2759"/>
<dbReference type="InterPro" id="IPR006694">
    <property type="entry name" value="Fatty_acid_hydroxylase"/>
</dbReference>
<comment type="caution">
    <text evidence="20">The sequence shown here is derived from an EMBL/GenBank/DDBJ whole genome shotgun (WGS) entry which is preliminary data.</text>
</comment>
<evidence type="ECO:0000256" key="14">
    <source>
        <dbReference type="ARBA" id="ARBA00041444"/>
    </source>
</evidence>
<comment type="cofactor">
    <cofactor evidence="1">
        <name>Fe cation</name>
        <dbReference type="ChEBI" id="CHEBI:24875"/>
    </cofactor>
</comment>
<protein>
    <recommendedName>
        <fullName evidence="13">Alkylglycerol monooxygenase</fullName>
        <ecNumber evidence="12">1.14.16.5</ecNumber>
    </recommendedName>
    <alternativeName>
        <fullName evidence="14">Transmembrane protein 195</fullName>
    </alternativeName>
</protein>
<dbReference type="GO" id="GO:0008610">
    <property type="term" value="P:lipid biosynthetic process"/>
    <property type="evidence" value="ECO:0007669"/>
    <property type="project" value="InterPro"/>
</dbReference>
<keyword evidence="9 17" id="KW-0472">Membrane</keyword>
<evidence type="ECO:0000256" key="4">
    <source>
        <dbReference type="ARBA" id="ARBA00022824"/>
    </source>
</evidence>
<evidence type="ECO:0000256" key="15">
    <source>
        <dbReference type="ARBA" id="ARBA00047556"/>
    </source>
</evidence>
<accession>A0A835NZB3</accession>
<keyword evidence="4" id="KW-0256">Endoplasmic reticulum</keyword>
<gene>
    <name evidence="21" type="ORF">IHE44_0000300</name>
    <name evidence="20" type="ORF">IHE44_000494</name>
</gene>
<evidence type="ECO:0000256" key="8">
    <source>
        <dbReference type="ARBA" id="ARBA00023098"/>
    </source>
</evidence>
<evidence type="ECO:0000256" key="16">
    <source>
        <dbReference type="SAM" id="MobiDB-lite"/>
    </source>
</evidence>
<dbReference type="GO" id="GO:0006643">
    <property type="term" value="P:membrane lipid metabolic process"/>
    <property type="evidence" value="ECO:0007669"/>
    <property type="project" value="TreeGrafter"/>
</dbReference>
<evidence type="ECO:0000259" key="19">
    <source>
        <dbReference type="Pfam" id="PF24858"/>
    </source>
</evidence>
<dbReference type="PANTHER" id="PTHR21624:SF1">
    <property type="entry name" value="ALKYLGLYCEROL MONOOXYGENASE"/>
    <property type="match status" value="1"/>
</dbReference>
<dbReference type="EMBL" id="JADDUC020000001">
    <property type="protein sequence ID" value="KAI1242754.1"/>
    <property type="molecule type" value="Genomic_DNA"/>
</dbReference>
<evidence type="ECO:0000256" key="6">
    <source>
        <dbReference type="ARBA" id="ARBA00023002"/>
    </source>
</evidence>
<evidence type="ECO:0000256" key="11">
    <source>
        <dbReference type="ARBA" id="ARBA00038190"/>
    </source>
</evidence>
<dbReference type="Pfam" id="PF04116">
    <property type="entry name" value="FA_hydroxylase"/>
    <property type="match status" value="1"/>
</dbReference>
<comment type="subcellular location">
    <subcellularLocation>
        <location evidence="2">Endoplasmic reticulum membrane</location>
        <topology evidence="2">Multi-pass membrane protein</topology>
    </subcellularLocation>
</comment>
<organism evidence="20">
    <name type="scientific">Lamprotornis superbus</name>
    <dbReference type="NCBI Taxonomy" id="245042"/>
    <lineage>
        <taxon>Eukaryota</taxon>
        <taxon>Metazoa</taxon>
        <taxon>Chordata</taxon>
        <taxon>Craniata</taxon>
        <taxon>Vertebrata</taxon>
        <taxon>Euteleostomi</taxon>
        <taxon>Archelosauria</taxon>
        <taxon>Archosauria</taxon>
        <taxon>Dinosauria</taxon>
        <taxon>Saurischia</taxon>
        <taxon>Theropoda</taxon>
        <taxon>Coelurosauria</taxon>
        <taxon>Aves</taxon>
        <taxon>Neognathae</taxon>
        <taxon>Neoaves</taxon>
        <taxon>Telluraves</taxon>
        <taxon>Australaves</taxon>
        <taxon>Passeriformes</taxon>
        <taxon>Sturnidae</taxon>
        <taxon>Lamprotornis</taxon>
    </lineage>
</organism>
<dbReference type="GO" id="GO:0050479">
    <property type="term" value="F:glyceryl-ether monooxygenase activity"/>
    <property type="evidence" value="ECO:0007669"/>
    <property type="project" value="UniProtKB-EC"/>
</dbReference>
<keyword evidence="5 17" id="KW-1133">Transmembrane helix</keyword>
<sequence length="1977" mass="224153">MIRKVQKERSAAKSLYINEFQKLKYEVNILWAAHQVHHSSEDYNLFTALRQSVLQKYTSWMFNLPMAFFIPPSVFAVHLQFNLLYQFWIHTEVITKLGPLEWILNTPSHHRVHHGRNPYCIDKNYGGTLIIWDRIFGTFEAEDAKVVYGLTHPVNSFDPIMLQLRPLAHIWNTFWATPGFSNKLSVIFKGPGWGPGKPRLGLPEEIPEITGKEVPFNPHVPAYLNCYALVHFAVIVDLYTELLASVTLESHGNADAWDKLASLGTLERQKSLKPCSSLKLGTHLLMYNMYCGILPEDKSKAGTLEIIRCLVFIGVYKLGYFRSQFSFLGYAYEAYFLEDERENVRGEKNALVVSLQQNAKGGKEGVFLNVAVCLSYFGNVAGKMDFLLKYFEFGFAYQKYSNRGDKWEIRWEQKEKKENGTSICSITLSGDWREEALKSVAVKSKRGRCSAGPSSFAAGLVAGCRNPMTDHVSPGLSLPLSSTSLHYSVPDVLQMASIIIYTRKMKVFLYSTAHCLDPVLEEKMPADEDLLQIQETPQMFTTPFSGFLLHGLPSFFILNAQQQLESIRRAARRHLPVVGLSLLAMKNSVSYALLKAVSSKLRGLVYILSEPGFCPLTGYSQRKQVKKEKDEDHVCKNACKSSLNLNVGQAYSFSDYKIQTLKHIFKGGNILKLGEREDEIKRKCIPPRRYASFFLLFLFFPKQSLKSVSEILTLSTADRRVEAISALSRAVSCGGQWEATVGSPPAAPEAAFSPGVLTQNLTRGFQADFAERPSRDVATANKNENKLLVFLDKIFVCFLITVGTKLVSKSSFSHLEKITPYRKTSVASIGSTHFFPSAKTLDTLGSSFGTASQKCYNMKSAGGKKDIMSRHLRYTKTLQKRKWQKTTLVFSNKEKKFTSVTNNNCLNFAIFRVREIFLCEGQRFLSENFKYKISHINRTKKTNKNKKQRKKPQPHKMFLILIGDVRGDARLVFQKLLERRSHMFCFQGLAIVLLESKVQERNSILPLSTDQECLRTAPEGLNRLVNLTMSCGLNNHMGSSEIRFVGLRTLLKPLPKGYFKAFCSQMHVSFQEFMQCDKLHGTKEKHFHFNIKANGKLGSVLCLFCPTYGKQQKNVETLSKTELLSVLVFMCKKKYFEGRQGSLDGLEQQNLQSKKGAQNEQKFSSGEQALQSLLSAEQCFEGATTTPPTPSFVSSILEDDGMGRKWALNPCIYVLHLASWELTVLSRFMPARSIWKPPDKISDDLHELIPFRALILRGRKERAEPCETDAATRACSCVNIIKRVCVWETAGLQKKREGTFQNFVGSSSPVPVCPKAMTTLSALQQGKAFLAVPKILSHAALMEFPSKLRKHALRDLQIEACGSSGYPEGGKSLCFILQKENIFIEADASQISQEPKTFPESVASLHRETCFITSEQGEEQLLICKDTKLAATQQNGCIIKDQVLTPFVFPRKHEWEIVPTILIQGKKKDMNMRMLKKDRSERFREEVFGLIQFTSEGTKILNHLLETGDNNKSRVSVGLDGKNLLCSMIIESSDLKQEKEHIRRVQANKHHKYFGHVVNRMLELEKSSYHSQRRAERLMKTKCMMTVENGHEEKKLTENIYYQCILISFRRLQQNMTITKTQKMSSSFIIKNSLTFMNLQLPLNTFMSLLLLKEDKSSLVKCIGRKRKKNNLKSKQFQQGRHAEDLSIKVSVKAQGTYVVRLLTTTIINAVTFELKNSAKINYLMRLEKEVNTKYTQESTLASDQGIPQQVTSELFKTDRVYFLIVYLCDLYCLTDFNVCVFPHQREDDLLLLIIKGCSSCCDCCTGVALGRLNRASSKQTFAKEPTKLALASGSQNTETDDPLALCFKDFNLPADTIYFILDVNFSFFGDEQYILKREKHLLRLLGVNRCFMPSITSLRAFSLKETLHWLFVNCSPYSFVEELKLDPVLIHSRREQEVPEQVLEESGRPGQRSAERGSRRCLGRMEAGEPGTAGCC</sequence>
<keyword evidence="3 17" id="KW-0812">Transmembrane</keyword>
<dbReference type="InterPro" id="IPR051689">
    <property type="entry name" value="Sterol_desaturase/TMEM195"/>
</dbReference>
<keyword evidence="8" id="KW-0443">Lipid metabolism</keyword>
<keyword evidence="6" id="KW-0560">Oxidoreductase</keyword>
<feature type="region of interest" description="Disordered" evidence="16">
    <location>
        <begin position="1941"/>
        <end position="1977"/>
    </location>
</feature>
<evidence type="ECO:0000256" key="17">
    <source>
        <dbReference type="SAM" id="Phobius"/>
    </source>
</evidence>
<comment type="catalytic activity">
    <reaction evidence="15">
        <text>1-O-(1,2-saturated-alkyl)-sn-glycerol + (6R)-L-erythro-5,6,7,8-tetrahydrobiopterin + O2 = a 1-(1-hydroxyalkyl)-sn-glycerol + (6R)-L-erythro-6,7-dihydrobiopterin + H2O</text>
        <dbReference type="Rhea" id="RHEA:36255"/>
        <dbReference type="ChEBI" id="CHEBI:15377"/>
        <dbReference type="ChEBI" id="CHEBI:15379"/>
        <dbReference type="ChEBI" id="CHEBI:43120"/>
        <dbReference type="ChEBI" id="CHEBI:59560"/>
        <dbReference type="ChEBI" id="CHEBI:73418"/>
        <dbReference type="ChEBI" id="CHEBI:83957"/>
        <dbReference type="EC" id="1.14.16.5"/>
    </reaction>
</comment>
<feature type="domain" description="Fatty acid hydroxylase" evidence="18">
    <location>
        <begin position="28"/>
        <end position="138"/>
    </location>
</feature>
<feature type="transmembrane region" description="Helical" evidence="17">
    <location>
        <begin position="60"/>
        <end position="81"/>
    </location>
</feature>
<dbReference type="Pfam" id="PF24858">
    <property type="entry name" value="AGMP_C"/>
    <property type="match status" value="1"/>
</dbReference>
<dbReference type="GO" id="GO:0005789">
    <property type="term" value="C:endoplasmic reticulum membrane"/>
    <property type="evidence" value="ECO:0007669"/>
    <property type="project" value="UniProtKB-SubCell"/>
</dbReference>
<reference evidence="20" key="1">
    <citation type="submission" date="2020-10" db="EMBL/GenBank/DDBJ databases">
        <title>Feather gene expression reveals the developmental basis of iridescence in African starlings.</title>
        <authorList>
            <person name="Rubenstein D.R."/>
        </authorList>
    </citation>
    <scope>NUCLEOTIDE SEQUENCE</scope>
    <source>
        <strain evidence="20">SS15</strain>
        <tissue evidence="20">Liver</tissue>
    </source>
</reference>
<dbReference type="InterPro" id="IPR056853">
    <property type="entry name" value="AGMP_C"/>
</dbReference>
<evidence type="ECO:0000313" key="21">
    <source>
        <dbReference type="EMBL" id="KAI1242754.1"/>
    </source>
</evidence>
<proteinExistence type="inferred from homology"/>
<evidence type="ECO:0000313" key="22">
    <source>
        <dbReference type="Proteomes" id="UP000618051"/>
    </source>
</evidence>
<keyword evidence="7" id="KW-0408">Iron</keyword>
<name>A0A835NZB3_9PASS</name>
<evidence type="ECO:0000256" key="13">
    <source>
        <dbReference type="ARBA" id="ARBA00040992"/>
    </source>
</evidence>
<keyword evidence="22" id="KW-1185">Reference proteome</keyword>
<evidence type="ECO:0000256" key="9">
    <source>
        <dbReference type="ARBA" id="ARBA00023136"/>
    </source>
</evidence>
<reference evidence="21 22" key="2">
    <citation type="journal article" date="2021" name="J. Hered.">
        <title>Feather Gene Expression Elucidates the Developmental Basis of Plumage Iridescence in African Starlings.</title>
        <authorList>
            <person name="Rubenstein D.R."/>
            <person name="Corvelo A."/>
            <person name="MacManes M.D."/>
            <person name="Maia R."/>
            <person name="Narzisi G."/>
            <person name="Rousaki A."/>
            <person name="Vandenabeele P."/>
            <person name="Shawkey M.D."/>
            <person name="Solomon J."/>
        </authorList>
    </citation>
    <scope>NUCLEOTIDE SEQUENCE [LARGE SCALE GENOMIC DNA]</scope>
    <source>
        <strain evidence="21">SS15</strain>
    </source>
</reference>
<evidence type="ECO:0000259" key="18">
    <source>
        <dbReference type="Pfam" id="PF04116"/>
    </source>
</evidence>